<dbReference type="Gene3D" id="2.130.10.10">
    <property type="entry name" value="YVTN repeat-like/Quinoprotein amine dehydrogenase"/>
    <property type="match status" value="1"/>
</dbReference>
<feature type="region of interest" description="Disordered" evidence="2">
    <location>
        <begin position="303"/>
        <end position="619"/>
    </location>
</feature>
<evidence type="ECO:0000313" key="4">
    <source>
        <dbReference type="Proteomes" id="UP001556367"/>
    </source>
</evidence>
<dbReference type="PANTHER" id="PTHR44414">
    <property type="entry name" value="PROTEIN NEDD1"/>
    <property type="match status" value="1"/>
</dbReference>
<dbReference type="InterPro" id="IPR015943">
    <property type="entry name" value="WD40/YVTN_repeat-like_dom_sf"/>
</dbReference>
<feature type="compositionally biased region" description="Low complexity" evidence="2">
    <location>
        <begin position="481"/>
        <end position="512"/>
    </location>
</feature>
<evidence type="ECO:0000256" key="1">
    <source>
        <dbReference type="SAM" id="Coils"/>
    </source>
</evidence>
<keyword evidence="1" id="KW-0175">Coiled coil</keyword>
<name>A0ABR3ITJ5_9AGAR</name>
<keyword evidence="4" id="KW-1185">Reference proteome</keyword>
<accession>A0ABR3ITJ5</accession>
<organism evidence="3 4">
    <name type="scientific">Hohenbuehelia grisea</name>
    <dbReference type="NCBI Taxonomy" id="104357"/>
    <lineage>
        <taxon>Eukaryota</taxon>
        <taxon>Fungi</taxon>
        <taxon>Dikarya</taxon>
        <taxon>Basidiomycota</taxon>
        <taxon>Agaricomycotina</taxon>
        <taxon>Agaricomycetes</taxon>
        <taxon>Agaricomycetidae</taxon>
        <taxon>Agaricales</taxon>
        <taxon>Pleurotineae</taxon>
        <taxon>Pleurotaceae</taxon>
        <taxon>Hohenbuehelia</taxon>
    </lineage>
</organism>
<gene>
    <name evidence="3" type="ORF">HGRIS_012750</name>
</gene>
<evidence type="ECO:0000313" key="3">
    <source>
        <dbReference type="EMBL" id="KAL0946545.1"/>
    </source>
</evidence>
<proteinExistence type="predicted"/>
<feature type="coiled-coil region" evidence="1">
    <location>
        <begin position="709"/>
        <end position="743"/>
    </location>
</feature>
<dbReference type="InterPro" id="IPR001680">
    <property type="entry name" value="WD40_rpt"/>
</dbReference>
<dbReference type="InterPro" id="IPR052818">
    <property type="entry name" value="NEDD1_Spindle_Assembly"/>
</dbReference>
<dbReference type="SUPFAM" id="SSF50978">
    <property type="entry name" value="WD40 repeat-like"/>
    <property type="match status" value="1"/>
</dbReference>
<feature type="compositionally biased region" description="Low complexity" evidence="2">
    <location>
        <begin position="355"/>
        <end position="377"/>
    </location>
</feature>
<comment type="caution">
    <text evidence="3">The sequence shown here is derived from an EMBL/GenBank/DDBJ whole genome shotgun (WGS) entry which is preliminary data.</text>
</comment>
<sequence length="744" mass="80195">MLAIASTDALALTDSAALKRATDSIPAGFELEDSPTSCSWSANNDSLFFTSASGLKRYYPAQTLLEVIECPITPCSQIVTKDEHTLICAAERRIHVLDVGGKHAEAAVYQTFESHKSPVTSLSLSNDLSLLASTSCNAVHVHNLATGSHTVLRGLALGTQSIGACAFHPHSRTRLLLGFGQQFVMYDTTKPSSPVKTVQLPESTTGTVYAIACSPFSKTLVAVSTTTGHVGLIDLDKEKGLFRAIALDRSISCMTFSPEGATIYLGTDDGELLYIDLRALDKPPKVIIISEAKAPIVAITTQTKPKTAVEPAVKPAPQGRPSAVSAILSARSSANPLKRTDASTSPTTSPGRLPSSSSALKTRLSSARSSHQPSSPKSKFDKENKSSDPVPNLSGKGRTTLSAAGSARVLSKTHGSPKARSPQSASDKGKPTKRDPPSPSVKKVEPARKPRTLPTSLRPAANDPPSARPSLVAERRERPRTASSASRAESLSARVVSSSSSKTTNTSRPSSSASRPGTALSHHSGTDVPPVPPLPSQHQARRVSRQISLSRTPSPDLPDPIIEPITPVPQAKKGGTINVLRMESPEGERSEDDEETPGIFNKGKGKAVGLEDGMESDEDFEEEIQDLRDNQQKEGSLVVSPRRPPMMSANTWAPSPLRQQMPGSAMSESPAHDFLRNVVKDVMYDFDQERRSEMMGLHLDLVRMGRGWKKELRDLMQEFVGDLNDLREENRRLREENERLRRGY</sequence>
<dbReference type="InterPro" id="IPR036322">
    <property type="entry name" value="WD40_repeat_dom_sf"/>
</dbReference>
<dbReference type="Pfam" id="PF00400">
    <property type="entry name" value="WD40"/>
    <property type="match status" value="1"/>
</dbReference>
<dbReference type="Proteomes" id="UP001556367">
    <property type="component" value="Unassembled WGS sequence"/>
</dbReference>
<reference evidence="4" key="1">
    <citation type="submission" date="2024-06" db="EMBL/GenBank/DDBJ databases">
        <title>Multi-omics analyses provide insights into the biosynthesis of the anticancer antibiotic pleurotin in Hohenbuehelia grisea.</title>
        <authorList>
            <person name="Weaver J.A."/>
            <person name="Alberti F."/>
        </authorList>
    </citation>
    <scope>NUCLEOTIDE SEQUENCE [LARGE SCALE GENOMIC DNA]</scope>
    <source>
        <strain evidence="4">T-177</strain>
    </source>
</reference>
<dbReference type="PANTHER" id="PTHR44414:SF1">
    <property type="entry name" value="PROTEIN NEDD1"/>
    <property type="match status" value="1"/>
</dbReference>
<feature type="compositionally biased region" description="Basic and acidic residues" evidence="2">
    <location>
        <begin position="427"/>
        <end position="448"/>
    </location>
</feature>
<protein>
    <recommendedName>
        <fullName evidence="5">WD40 repeat-like protein</fullName>
    </recommendedName>
</protein>
<evidence type="ECO:0000256" key="2">
    <source>
        <dbReference type="SAM" id="MobiDB-lite"/>
    </source>
</evidence>
<dbReference type="SMART" id="SM00320">
    <property type="entry name" value="WD40"/>
    <property type="match status" value="3"/>
</dbReference>
<evidence type="ECO:0008006" key="5">
    <source>
        <dbReference type="Google" id="ProtNLM"/>
    </source>
</evidence>
<dbReference type="EMBL" id="JASNQZ010000015">
    <property type="protein sequence ID" value="KAL0946545.1"/>
    <property type="molecule type" value="Genomic_DNA"/>
</dbReference>
<feature type="region of interest" description="Disordered" evidence="2">
    <location>
        <begin position="627"/>
        <end position="646"/>
    </location>
</feature>